<proteinExistence type="predicted"/>
<sequence length="1049" mass="117222">MAFQSSVLRDGEWVTETVNFQDALKASTAPKPAAEPRPEVPTCGILSSTIVESPVVHWVLPVRLRSQLSNDVAFIGDRFVQISELRDDGQVHEVLRKSDFGTRIRNAIVLGSSPQDSSDNDPSSLIKPEDSDVLMQDATKVSGTERLRPLPPQMLVLMLESGDGVFLFIRERANGSLEFITTRYESPRNLKFLGFHLSVDPTSRYMAAASAEGAFIVYELESLEDLSAQYTREGSFNPVKSIRIRQVNGVIHKMEFLHPRPEDDYHIILLLIIARREGNRHTYNSRMVYYEWELGDELKSVFAKEKVGVRLPEEHQMPLLLIPLRFNTAFFVVSEQCIGIVKCALEGTPHFDLLPTNAPGQTKLHHGAAEPLWTAWARPFRRQQYFEKTDIIYLAREDGVLIHVEIEASEIMNVSLTNAGAINTNISTAFTTAYDVFADVLIIGGDSGPGGIWKLPARSDLGQVSTIPNWSPVIDLATTDECPSWTAETQATEVISRRKASSNVLRKPNRIFSRIGLEFEWDQPVRQSWMFPVEIRGEMGFYALLSLPHSSDVLHLPSDLTNANALTPDASPFDTTSRTIYAVQNEQMTIVQITETSVTLVAPSQSSRHYHADVIGPGDIVAENAFCKDDLVNDCPTLSFIDPDSGTTISSAADKDMQSSEYISGLGHIGDKVFGLTEWLYVKDGRTFPFIIVTTQQGLLLIVSVTVEEIETTNGRIRHLRYWTRYKKKGFEDPIYSAVGDAAGLLFCVGSVLHWEVLDLVEKKLKPMKQFRLDSPAISLQMTNGKACVLTTSHSLQVIDLHVESEVTDVSLVHSDQVTRYTWHLIEVGDSVDRSRKWPVNLVSTAQGGIAGLWVPWGQRNKELGVVFEGTLSTSVRRFRRGRTRPLWLSVDRERRYNSLSSTVDGAEILGVSLDGSLQHFSLIGLELWRFLRLIQNLAQLSTAISPFTHGGSSGSGADMDVDVDMELEPQLFPEMMHINGDLLRRCLELRALKNLTAFGDGLDLFCEYLDGIDDGAYTEGFRDGVDDGRERYLELGYDILEYLLAPVF</sequence>
<feature type="compositionally biased region" description="Low complexity" evidence="1">
    <location>
        <begin position="112"/>
        <end position="124"/>
    </location>
</feature>
<dbReference type="OrthoDB" id="20774at2759"/>
<dbReference type="AlphaFoldDB" id="A0A9P5H7T9"/>
<dbReference type="InterPro" id="IPR015943">
    <property type="entry name" value="WD40/YVTN_repeat-like_dom_sf"/>
</dbReference>
<dbReference type="PANTHER" id="PTHR10644">
    <property type="entry name" value="DNA REPAIR/RNA PROCESSING CPSF FAMILY"/>
    <property type="match status" value="1"/>
</dbReference>
<evidence type="ECO:0000256" key="1">
    <source>
        <dbReference type="SAM" id="MobiDB-lite"/>
    </source>
</evidence>
<dbReference type="Pfam" id="PF10433">
    <property type="entry name" value="Beta-prop_RSE1_1st"/>
    <property type="match status" value="1"/>
</dbReference>
<name>A0A9P5H7T9_9HYPO</name>
<dbReference type="InterPro" id="IPR050358">
    <property type="entry name" value="RSE1/DDB1/CFT1"/>
</dbReference>
<dbReference type="Gene3D" id="2.130.10.10">
    <property type="entry name" value="YVTN repeat-like/Quinoprotein amine dehydrogenase"/>
    <property type="match status" value="2"/>
</dbReference>
<reference evidence="3" key="1">
    <citation type="submission" date="2020-03" db="EMBL/GenBank/DDBJ databases">
        <title>Draft Genome Sequence of Cylindrodendrum hubeiense.</title>
        <authorList>
            <person name="Buettner E."/>
            <person name="Kellner H."/>
        </authorList>
    </citation>
    <scope>NUCLEOTIDE SEQUENCE</scope>
    <source>
        <strain evidence="3">IHI 201604</strain>
    </source>
</reference>
<comment type="caution">
    <text evidence="3">The sequence shown here is derived from an EMBL/GenBank/DDBJ whole genome shotgun (WGS) entry which is preliminary data.</text>
</comment>
<dbReference type="EMBL" id="JAANBB010000167">
    <property type="protein sequence ID" value="KAF7547792.1"/>
    <property type="molecule type" value="Genomic_DNA"/>
</dbReference>
<evidence type="ECO:0000313" key="3">
    <source>
        <dbReference type="EMBL" id="KAF7547792.1"/>
    </source>
</evidence>
<accession>A0A9P5H7T9</accession>
<evidence type="ECO:0000313" key="4">
    <source>
        <dbReference type="Proteomes" id="UP000722485"/>
    </source>
</evidence>
<dbReference type="InterPro" id="IPR018846">
    <property type="entry name" value="Beta-prop_RSE1/DDB1/CPSF1_1st"/>
</dbReference>
<keyword evidence="4" id="KW-1185">Reference proteome</keyword>
<gene>
    <name evidence="3" type="ORF">G7Z17_g7475</name>
</gene>
<protein>
    <recommendedName>
        <fullName evidence="2">RSE1/DDB1/CPSF1 first beta-propeller domain-containing protein</fullName>
    </recommendedName>
</protein>
<dbReference type="Proteomes" id="UP000722485">
    <property type="component" value="Unassembled WGS sequence"/>
</dbReference>
<feature type="domain" description="RSE1/DDB1/CPSF1 first beta-propeller" evidence="2">
    <location>
        <begin position="55"/>
        <end position="461"/>
    </location>
</feature>
<feature type="region of interest" description="Disordered" evidence="1">
    <location>
        <begin position="111"/>
        <end position="130"/>
    </location>
</feature>
<organism evidence="3 4">
    <name type="scientific">Cylindrodendrum hubeiense</name>
    <dbReference type="NCBI Taxonomy" id="595255"/>
    <lineage>
        <taxon>Eukaryota</taxon>
        <taxon>Fungi</taxon>
        <taxon>Dikarya</taxon>
        <taxon>Ascomycota</taxon>
        <taxon>Pezizomycotina</taxon>
        <taxon>Sordariomycetes</taxon>
        <taxon>Hypocreomycetidae</taxon>
        <taxon>Hypocreales</taxon>
        <taxon>Nectriaceae</taxon>
        <taxon>Cylindrodendrum</taxon>
    </lineage>
</organism>
<evidence type="ECO:0000259" key="2">
    <source>
        <dbReference type="Pfam" id="PF10433"/>
    </source>
</evidence>